<evidence type="ECO:0000256" key="2">
    <source>
        <dbReference type="ARBA" id="ARBA00022741"/>
    </source>
</evidence>
<keyword evidence="5" id="KW-0143">Chaperone</keyword>
<accession>A0A0F9PIG3</accession>
<evidence type="ECO:0000256" key="4">
    <source>
        <dbReference type="ARBA" id="ARBA00023134"/>
    </source>
</evidence>
<dbReference type="InterPro" id="IPR005129">
    <property type="entry name" value="GTPase_ArgK"/>
</dbReference>
<proteinExistence type="inferred from homology"/>
<organism evidence="6">
    <name type="scientific">marine sediment metagenome</name>
    <dbReference type="NCBI Taxonomy" id="412755"/>
    <lineage>
        <taxon>unclassified sequences</taxon>
        <taxon>metagenomes</taxon>
        <taxon>ecological metagenomes</taxon>
    </lineage>
</organism>
<comment type="caution">
    <text evidence="6">The sequence shown here is derived from an EMBL/GenBank/DDBJ whole genome shotgun (WGS) entry which is preliminary data.</text>
</comment>
<evidence type="ECO:0000313" key="6">
    <source>
        <dbReference type="EMBL" id="KKN31625.1"/>
    </source>
</evidence>
<dbReference type="GO" id="GO:0003924">
    <property type="term" value="F:GTPase activity"/>
    <property type="evidence" value="ECO:0007669"/>
    <property type="project" value="InterPro"/>
</dbReference>
<gene>
    <name evidence="6" type="ORF">LCGC14_0822040</name>
</gene>
<dbReference type="InterPro" id="IPR052040">
    <property type="entry name" value="GTPase/Isobutyryl-CoA_mutase"/>
</dbReference>
<evidence type="ECO:0000256" key="3">
    <source>
        <dbReference type="ARBA" id="ARBA00022801"/>
    </source>
</evidence>
<dbReference type="Gene3D" id="3.40.50.300">
    <property type="entry name" value="P-loop containing nucleotide triphosphate hydrolases"/>
    <property type="match status" value="1"/>
</dbReference>
<dbReference type="PANTHER" id="PTHR43087:SF1">
    <property type="entry name" value="LAO_AO TRANSPORT SYSTEM ATPASE"/>
    <property type="match status" value="1"/>
</dbReference>
<keyword evidence="4" id="KW-0342">GTP-binding</keyword>
<evidence type="ECO:0000256" key="1">
    <source>
        <dbReference type="ARBA" id="ARBA00009625"/>
    </source>
</evidence>
<dbReference type="AlphaFoldDB" id="A0A0F9PIG3"/>
<dbReference type="EMBL" id="LAZR01002313">
    <property type="protein sequence ID" value="KKN31625.1"/>
    <property type="molecule type" value="Genomic_DNA"/>
</dbReference>
<sequence length="325" mass="36530">MKKEYDINALITRFKNKDKIALARLITIIENEPDKVNEIFKHFENTNNESYIIGLTGSPGVGKSTLTGEVTKRFLEEGKSVGIICVDPTSPFSGGAFLGDRVRMTEISLHPNVFLRSLASRGYKGGISRAVFDISLLYEAFGMDIIIIETVGVGQAEFDIYNLVYSVVVILIPGYGDAIQMQKAGIIEIGDIYDINKKDLGGEDIAVQIEMMLDDTIFQSGWRPPVSMTNSISGDGVDDLIQNIMDHKEHLELSENLIEKKKNRFSYKIKELINSKIEKIISENFLDENGILSLVKNTLADGKFKIYELIHNQFKNFKFEVKDKD</sequence>
<keyword evidence="2" id="KW-0547">Nucleotide-binding</keyword>
<dbReference type="InterPro" id="IPR027417">
    <property type="entry name" value="P-loop_NTPase"/>
</dbReference>
<keyword evidence="3" id="KW-0378">Hydrolase</keyword>
<protein>
    <recommendedName>
        <fullName evidence="7">AAA+ ATPase domain-containing protein</fullName>
    </recommendedName>
</protein>
<dbReference type="PANTHER" id="PTHR43087">
    <property type="entry name" value="LYSINE/ARGININE/ORNITHINE TRANSPORT SYSTEM KINASE"/>
    <property type="match status" value="1"/>
</dbReference>
<evidence type="ECO:0000256" key="5">
    <source>
        <dbReference type="ARBA" id="ARBA00023186"/>
    </source>
</evidence>
<reference evidence="6" key="1">
    <citation type="journal article" date="2015" name="Nature">
        <title>Complex archaea that bridge the gap between prokaryotes and eukaryotes.</title>
        <authorList>
            <person name="Spang A."/>
            <person name="Saw J.H."/>
            <person name="Jorgensen S.L."/>
            <person name="Zaremba-Niedzwiedzka K."/>
            <person name="Martijn J."/>
            <person name="Lind A.E."/>
            <person name="van Eijk R."/>
            <person name="Schleper C."/>
            <person name="Guy L."/>
            <person name="Ettema T.J."/>
        </authorList>
    </citation>
    <scope>NUCLEOTIDE SEQUENCE</scope>
</reference>
<dbReference type="SUPFAM" id="SSF52540">
    <property type="entry name" value="P-loop containing nucleoside triphosphate hydrolases"/>
    <property type="match status" value="1"/>
</dbReference>
<name>A0A0F9PIG3_9ZZZZ</name>
<dbReference type="GO" id="GO:0005525">
    <property type="term" value="F:GTP binding"/>
    <property type="evidence" value="ECO:0007669"/>
    <property type="project" value="UniProtKB-KW"/>
</dbReference>
<dbReference type="NCBIfam" id="TIGR00750">
    <property type="entry name" value="lao"/>
    <property type="match status" value="1"/>
</dbReference>
<dbReference type="Pfam" id="PF03308">
    <property type="entry name" value="MeaB"/>
    <property type="match status" value="1"/>
</dbReference>
<evidence type="ECO:0008006" key="7">
    <source>
        <dbReference type="Google" id="ProtNLM"/>
    </source>
</evidence>
<comment type="similarity">
    <text evidence="1">Belongs to the SIMIBI class G3E GTPase family. ArgK/MeaB subfamily.</text>
</comment>